<evidence type="ECO:0000259" key="7">
    <source>
        <dbReference type="Pfam" id="PF03772"/>
    </source>
</evidence>
<keyword evidence="4 6" id="KW-1133">Transmembrane helix</keyword>
<dbReference type="EMBL" id="BMDW01000026">
    <property type="protein sequence ID" value="GGA59554.1"/>
    <property type="molecule type" value="Genomic_DNA"/>
</dbReference>
<keyword evidence="5 6" id="KW-0472">Membrane</keyword>
<keyword evidence="9" id="KW-1185">Reference proteome</keyword>
<dbReference type="PANTHER" id="PTHR30619:SF1">
    <property type="entry name" value="RECOMBINATION PROTEIN 2"/>
    <property type="match status" value="1"/>
</dbReference>
<feature type="transmembrane region" description="Helical" evidence="6">
    <location>
        <begin position="405"/>
        <end position="431"/>
    </location>
</feature>
<evidence type="ECO:0000313" key="8">
    <source>
        <dbReference type="EMBL" id="GGA59554.1"/>
    </source>
</evidence>
<name>A0ABQ1H6Z8_9SPHN</name>
<proteinExistence type="predicted"/>
<evidence type="ECO:0000313" key="9">
    <source>
        <dbReference type="Proteomes" id="UP000618591"/>
    </source>
</evidence>
<evidence type="ECO:0000256" key="5">
    <source>
        <dbReference type="ARBA" id="ARBA00023136"/>
    </source>
</evidence>
<dbReference type="NCBIfam" id="TIGR00360">
    <property type="entry name" value="ComEC_N-term"/>
    <property type="match status" value="1"/>
</dbReference>
<dbReference type="Pfam" id="PF03772">
    <property type="entry name" value="Competence"/>
    <property type="match status" value="1"/>
</dbReference>
<protein>
    <recommendedName>
        <fullName evidence="7">ComEC/Rec2-related protein domain-containing protein</fullName>
    </recommendedName>
</protein>
<comment type="subcellular location">
    <subcellularLocation>
        <location evidence="1">Cell membrane</location>
        <topology evidence="1">Multi-pass membrane protein</topology>
    </subcellularLocation>
</comment>
<feature type="transmembrane region" description="Helical" evidence="6">
    <location>
        <begin position="20"/>
        <end position="37"/>
    </location>
</feature>
<evidence type="ECO:0000256" key="6">
    <source>
        <dbReference type="SAM" id="Phobius"/>
    </source>
</evidence>
<evidence type="ECO:0000256" key="3">
    <source>
        <dbReference type="ARBA" id="ARBA00022692"/>
    </source>
</evidence>
<comment type="caution">
    <text evidence="8">The sequence shown here is derived from an EMBL/GenBank/DDBJ whole genome shotgun (WGS) entry which is preliminary data.</text>
</comment>
<keyword evidence="3 6" id="KW-0812">Transmembrane</keyword>
<sequence length="527" mass="54654">MRGVGANLERWLEAERDQLALWLPVALGGGIALWFVLPDVRAWQAAGLAALAVALGGLAAGRSGRAARVVAVGALAVALGLALIWWRAEHGAQGVLTRPTIATFTARVERIEPLPARDLVRLRLAPLQVLGVPETRGPARPLPILPPRIRVNLATLDVPVGLVPGATLRLSARLMPPPEPAVPGAYDYARTAWFDGMGATGRGFAPVSVVAGGRSHDAGLRVRLSQHIQASAGGGGAGGIAAALATGDQGGIPAEDNEAMRRSGLAHLLSVSGLHITAAVAAVMLLVTRMLALSPWVALRWRIPLIAAGAGALAAIGYTLLTGSEVPTIRSCVAALFVLVALVLGREALTLRLVAAGAVIVLLLYPEALAGPSFQLSFAAVASIIALNEHPAVRRWFAPREQSRLAAVARGTAGLLLTGIIVELALIPISLFHFHKAGVYGAVANIVAIPLTTFVTMPLEALALVFDTVGAGAPFWWLTARSLDLLLWIARTTAAIPGSVAPLPGMPGGAHALMVAGGLWIALWRTQ</sequence>
<feature type="transmembrane region" description="Helical" evidence="6">
    <location>
        <begin position="299"/>
        <end position="321"/>
    </location>
</feature>
<feature type="transmembrane region" description="Helical" evidence="6">
    <location>
        <begin position="437"/>
        <end position="454"/>
    </location>
</feature>
<feature type="transmembrane region" description="Helical" evidence="6">
    <location>
        <begin position="508"/>
        <end position="524"/>
    </location>
</feature>
<evidence type="ECO:0000256" key="4">
    <source>
        <dbReference type="ARBA" id="ARBA00022989"/>
    </source>
</evidence>
<feature type="domain" description="ComEC/Rec2-related protein" evidence="7">
    <location>
        <begin position="244"/>
        <end position="525"/>
    </location>
</feature>
<feature type="transmembrane region" description="Helical" evidence="6">
    <location>
        <begin position="327"/>
        <end position="344"/>
    </location>
</feature>
<feature type="transmembrane region" description="Helical" evidence="6">
    <location>
        <begin position="351"/>
        <end position="368"/>
    </location>
</feature>
<dbReference type="Proteomes" id="UP000618591">
    <property type="component" value="Unassembled WGS sequence"/>
</dbReference>
<dbReference type="InterPro" id="IPR004477">
    <property type="entry name" value="ComEC_N"/>
</dbReference>
<accession>A0ABQ1H6Z8</accession>
<feature type="transmembrane region" description="Helical" evidence="6">
    <location>
        <begin position="67"/>
        <end position="86"/>
    </location>
</feature>
<dbReference type="PANTHER" id="PTHR30619">
    <property type="entry name" value="DNA INTERNALIZATION/COMPETENCE PROTEIN COMEC/REC2"/>
    <property type="match status" value="1"/>
</dbReference>
<reference evidence="9" key="1">
    <citation type="journal article" date="2019" name="Int. J. Syst. Evol. Microbiol.">
        <title>The Global Catalogue of Microorganisms (GCM) 10K type strain sequencing project: providing services to taxonomists for standard genome sequencing and annotation.</title>
        <authorList>
            <consortium name="The Broad Institute Genomics Platform"/>
            <consortium name="The Broad Institute Genome Sequencing Center for Infectious Disease"/>
            <person name="Wu L."/>
            <person name="Ma J."/>
        </authorList>
    </citation>
    <scope>NUCLEOTIDE SEQUENCE [LARGE SCALE GENOMIC DNA]</scope>
    <source>
        <strain evidence="9">CGMCC 1.10106</strain>
    </source>
</reference>
<gene>
    <name evidence="8" type="ORF">GCM10011395_32340</name>
</gene>
<feature type="transmembrane region" description="Helical" evidence="6">
    <location>
        <begin position="265"/>
        <end position="287"/>
    </location>
</feature>
<evidence type="ECO:0000256" key="1">
    <source>
        <dbReference type="ARBA" id="ARBA00004651"/>
    </source>
</evidence>
<evidence type="ECO:0000256" key="2">
    <source>
        <dbReference type="ARBA" id="ARBA00022475"/>
    </source>
</evidence>
<dbReference type="InterPro" id="IPR052159">
    <property type="entry name" value="Competence_DNA_uptake"/>
</dbReference>
<organism evidence="8 9">
    <name type="scientific">Sphingomonas psychrolutea</name>
    <dbReference type="NCBI Taxonomy" id="1259676"/>
    <lineage>
        <taxon>Bacteria</taxon>
        <taxon>Pseudomonadati</taxon>
        <taxon>Pseudomonadota</taxon>
        <taxon>Alphaproteobacteria</taxon>
        <taxon>Sphingomonadales</taxon>
        <taxon>Sphingomonadaceae</taxon>
        <taxon>Sphingomonas</taxon>
    </lineage>
</organism>
<feature type="transmembrane region" description="Helical" evidence="6">
    <location>
        <begin position="43"/>
        <end position="60"/>
    </location>
</feature>
<keyword evidence="2" id="KW-1003">Cell membrane</keyword>